<dbReference type="PANTHER" id="PTHR30543">
    <property type="entry name" value="CHROMATE REDUCTASE"/>
    <property type="match status" value="1"/>
</dbReference>
<gene>
    <name evidence="2" type="ORF">HGH92_01830</name>
</gene>
<reference evidence="2 3" key="1">
    <citation type="submission" date="2020-04" db="EMBL/GenBank/DDBJ databases">
        <authorList>
            <person name="Yin C."/>
        </authorList>
    </citation>
    <scope>NUCLEOTIDE SEQUENCE [LARGE SCALE GENOMIC DNA]</scope>
    <source>
        <strain evidence="2 3">Ae27</strain>
    </source>
</reference>
<dbReference type="Proteomes" id="UP000570474">
    <property type="component" value="Unassembled WGS sequence"/>
</dbReference>
<dbReference type="InterPro" id="IPR050712">
    <property type="entry name" value="NAD(P)H-dep_reductase"/>
</dbReference>
<evidence type="ECO:0000259" key="1">
    <source>
        <dbReference type="Pfam" id="PF03358"/>
    </source>
</evidence>
<dbReference type="GO" id="GO:0010181">
    <property type="term" value="F:FMN binding"/>
    <property type="evidence" value="ECO:0007669"/>
    <property type="project" value="TreeGrafter"/>
</dbReference>
<protein>
    <submittedName>
        <fullName evidence="2">NAD(P)H-dependent oxidoreductase</fullName>
    </submittedName>
</protein>
<evidence type="ECO:0000313" key="2">
    <source>
        <dbReference type="EMBL" id="NLR63034.1"/>
    </source>
</evidence>
<dbReference type="AlphaFoldDB" id="A0A847RN29"/>
<sequence length="185" mass="20719">MNYNVIAFSGSLRKESFTTRLVKAFAQLAPQHITVSYIDIGQLPFINEDLEANLPQSVLDLYETIEKADGVIFATPEYNRSYSPVLKNAIDWGSRPEGKNKWKKKPVAIVGCTPYSLGAFGAQNHLRQSIMYLDMVPLQQPEFYLGQAAEKFDAAGNLTDDATKKKIQELWEAFASLIEMHGGKK</sequence>
<dbReference type="RefSeq" id="WP_168869055.1">
    <property type="nucleotide sequence ID" value="NZ_JABAIA010000001.1"/>
</dbReference>
<dbReference type="InterPro" id="IPR029039">
    <property type="entry name" value="Flavoprotein-like_sf"/>
</dbReference>
<feature type="domain" description="NADPH-dependent FMN reductase-like" evidence="1">
    <location>
        <begin position="4"/>
        <end position="149"/>
    </location>
</feature>
<keyword evidence="3" id="KW-1185">Reference proteome</keyword>
<dbReference type="InterPro" id="IPR005025">
    <property type="entry name" value="FMN_Rdtase-like_dom"/>
</dbReference>
<comment type="caution">
    <text evidence="2">The sequence shown here is derived from an EMBL/GenBank/DDBJ whole genome shotgun (WGS) entry which is preliminary data.</text>
</comment>
<proteinExistence type="predicted"/>
<dbReference type="PANTHER" id="PTHR30543:SF21">
    <property type="entry name" value="NAD(P)H-DEPENDENT FMN REDUCTASE LOT6"/>
    <property type="match status" value="1"/>
</dbReference>
<name>A0A847RN29_9BACT</name>
<organism evidence="2 3">
    <name type="scientific">Chitinophaga varians</name>
    <dbReference type="NCBI Taxonomy" id="2202339"/>
    <lineage>
        <taxon>Bacteria</taxon>
        <taxon>Pseudomonadati</taxon>
        <taxon>Bacteroidota</taxon>
        <taxon>Chitinophagia</taxon>
        <taxon>Chitinophagales</taxon>
        <taxon>Chitinophagaceae</taxon>
        <taxon>Chitinophaga</taxon>
    </lineage>
</organism>
<dbReference type="EMBL" id="JABAIA010000001">
    <property type="protein sequence ID" value="NLR63034.1"/>
    <property type="molecule type" value="Genomic_DNA"/>
</dbReference>
<evidence type="ECO:0000313" key="3">
    <source>
        <dbReference type="Proteomes" id="UP000570474"/>
    </source>
</evidence>
<dbReference type="GO" id="GO:0016491">
    <property type="term" value="F:oxidoreductase activity"/>
    <property type="evidence" value="ECO:0007669"/>
    <property type="project" value="InterPro"/>
</dbReference>
<dbReference type="Gene3D" id="3.40.50.360">
    <property type="match status" value="1"/>
</dbReference>
<dbReference type="GO" id="GO:0005829">
    <property type="term" value="C:cytosol"/>
    <property type="evidence" value="ECO:0007669"/>
    <property type="project" value="TreeGrafter"/>
</dbReference>
<dbReference type="Pfam" id="PF03358">
    <property type="entry name" value="FMN_red"/>
    <property type="match status" value="1"/>
</dbReference>
<dbReference type="SUPFAM" id="SSF52218">
    <property type="entry name" value="Flavoproteins"/>
    <property type="match status" value="1"/>
</dbReference>
<accession>A0A847RN29</accession>